<dbReference type="EMBL" id="AMZH03032209">
    <property type="protein sequence ID" value="RRT32409.1"/>
    <property type="molecule type" value="Genomic_DNA"/>
</dbReference>
<proteinExistence type="predicted"/>
<organism evidence="1 2">
    <name type="scientific">Ensete ventricosum</name>
    <name type="common">Abyssinian banana</name>
    <name type="synonym">Musa ensete</name>
    <dbReference type="NCBI Taxonomy" id="4639"/>
    <lineage>
        <taxon>Eukaryota</taxon>
        <taxon>Viridiplantae</taxon>
        <taxon>Streptophyta</taxon>
        <taxon>Embryophyta</taxon>
        <taxon>Tracheophyta</taxon>
        <taxon>Spermatophyta</taxon>
        <taxon>Magnoliopsida</taxon>
        <taxon>Liliopsida</taxon>
        <taxon>Zingiberales</taxon>
        <taxon>Musaceae</taxon>
        <taxon>Ensete</taxon>
    </lineage>
</organism>
<dbReference type="AlphaFoldDB" id="A0A426WYU2"/>
<dbReference type="Proteomes" id="UP000287651">
    <property type="component" value="Unassembled WGS sequence"/>
</dbReference>
<comment type="caution">
    <text evidence="1">The sequence shown here is derived from an EMBL/GenBank/DDBJ whole genome shotgun (WGS) entry which is preliminary data.</text>
</comment>
<evidence type="ECO:0000313" key="2">
    <source>
        <dbReference type="Proteomes" id="UP000287651"/>
    </source>
</evidence>
<name>A0A426WYU2_ENSVE</name>
<evidence type="ECO:0000313" key="1">
    <source>
        <dbReference type="EMBL" id="RRT32409.1"/>
    </source>
</evidence>
<reference evidence="1 2" key="1">
    <citation type="journal article" date="2014" name="Agronomy (Basel)">
        <title>A Draft Genome Sequence for Ensete ventricosum, the Drought-Tolerant Tree Against Hunger.</title>
        <authorList>
            <person name="Harrison J."/>
            <person name="Moore K.A."/>
            <person name="Paszkiewicz K."/>
            <person name="Jones T."/>
            <person name="Grant M."/>
            <person name="Ambacheew D."/>
            <person name="Muzemil S."/>
            <person name="Studholme D.J."/>
        </authorList>
    </citation>
    <scope>NUCLEOTIDE SEQUENCE [LARGE SCALE GENOMIC DNA]</scope>
</reference>
<accession>A0A426WYU2</accession>
<gene>
    <name evidence="1" type="ORF">B296_00048476</name>
</gene>
<sequence>MPEEVRDEISLWFTEMRAVQEEALEKIEKLDDNANSVESHRPSFCVAKMKRLGHEPPCQQRKPEEDSLPRDKNIRILTGFSLAPEILEAAGCWGRSTSGRQGIRICCKSKGRKKDEEIVRGKTTWRRKKNKLLMLKDKVVVAE</sequence>
<protein>
    <submittedName>
        <fullName evidence="1">Uncharacterized protein</fullName>
    </submittedName>
</protein>